<dbReference type="SUPFAM" id="SSF51430">
    <property type="entry name" value="NAD(P)-linked oxidoreductase"/>
    <property type="match status" value="1"/>
</dbReference>
<evidence type="ECO:0000313" key="3">
    <source>
        <dbReference type="Proteomes" id="UP000547209"/>
    </source>
</evidence>
<dbReference type="AlphaFoldDB" id="A0A7X0RSQ0"/>
<evidence type="ECO:0000259" key="1">
    <source>
        <dbReference type="Pfam" id="PF00248"/>
    </source>
</evidence>
<dbReference type="PANTHER" id="PTHR43312">
    <property type="entry name" value="D-THREO-ALDOSE 1-DEHYDROGENASE"/>
    <property type="match status" value="1"/>
</dbReference>
<proteinExistence type="predicted"/>
<sequence length="306" mass="33420">MRAPGKVETAGKAASFGIGTAQFGMNYGVSNTRGQTSEGEAEEILRTAAESGVRVLDTAALYGASEEVLGRLLPARHAFAITTKLPNLLSPDGVFDRDAADRLLASSLRRLRQPRVYGLMLHRPDELYGPEGEAIMAWLLRCREQGLAERIGVSVYAEDDLPALLARYPIGIVQAPVSLLDQRLLRSGALSACKAQGAEVHVRSVFLQGLLLMEPADLPPYFAEFDEALGTYRAFLERHALRSVEAALDFALHLEEADAVVCGVNDRAQLCELLGFAGRAPRRLNYERLAADDPRLLNPSQWQIHS</sequence>
<name>A0A7X0RSQ0_9BACL</name>
<dbReference type="GO" id="GO:0016491">
    <property type="term" value="F:oxidoreductase activity"/>
    <property type="evidence" value="ECO:0007669"/>
    <property type="project" value="InterPro"/>
</dbReference>
<comment type="caution">
    <text evidence="2">The sequence shown here is derived from an EMBL/GenBank/DDBJ whole genome shotgun (WGS) entry which is preliminary data.</text>
</comment>
<dbReference type="Pfam" id="PF00248">
    <property type="entry name" value="Aldo_ket_red"/>
    <property type="match status" value="1"/>
</dbReference>
<dbReference type="InterPro" id="IPR036812">
    <property type="entry name" value="NAD(P)_OxRdtase_dom_sf"/>
</dbReference>
<reference evidence="2 3" key="1">
    <citation type="submission" date="2020-08" db="EMBL/GenBank/DDBJ databases">
        <title>Cohnella phylogeny.</title>
        <authorList>
            <person name="Dunlap C."/>
        </authorList>
    </citation>
    <scope>NUCLEOTIDE SEQUENCE [LARGE SCALE GENOMIC DNA]</scope>
    <source>
        <strain evidence="2 3">DSM 28246</strain>
    </source>
</reference>
<dbReference type="InterPro" id="IPR053135">
    <property type="entry name" value="AKR2_Oxidoreductase"/>
</dbReference>
<dbReference type="CDD" id="cd19097">
    <property type="entry name" value="AKR_unchar"/>
    <property type="match status" value="1"/>
</dbReference>
<dbReference type="EMBL" id="JACJVP010000023">
    <property type="protein sequence ID" value="MBB6671700.1"/>
    <property type="molecule type" value="Genomic_DNA"/>
</dbReference>
<dbReference type="Proteomes" id="UP000547209">
    <property type="component" value="Unassembled WGS sequence"/>
</dbReference>
<dbReference type="InterPro" id="IPR020471">
    <property type="entry name" value="AKR"/>
</dbReference>
<gene>
    <name evidence="2" type="ORF">H7C19_13500</name>
</gene>
<dbReference type="PANTHER" id="PTHR43312:SF1">
    <property type="entry name" value="NADP-DEPENDENT OXIDOREDUCTASE DOMAIN-CONTAINING PROTEIN"/>
    <property type="match status" value="1"/>
</dbReference>
<keyword evidence="3" id="KW-1185">Reference proteome</keyword>
<organism evidence="2 3">
    <name type="scientific">Cohnella nanjingensis</name>
    <dbReference type="NCBI Taxonomy" id="1387779"/>
    <lineage>
        <taxon>Bacteria</taxon>
        <taxon>Bacillati</taxon>
        <taxon>Bacillota</taxon>
        <taxon>Bacilli</taxon>
        <taxon>Bacillales</taxon>
        <taxon>Paenibacillaceae</taxon>
        <taxon>Cohnella</taxon>
    </lineage>
</organism>
<evidence type="ECO:0000313" key="2">
    <source>
        <dbReference type="EMBL" id="MBB6671700.1"/>
    </source>
</evidence>
<dbReference type="Gene3D" id="3.20.20.100">
    <property type="entry name" value="NADP-dependent oxidoreductase domain"/>
    <property type="match status" value="1"/>
</dbReference>
<dbReference type="PRINTS" id="PR00069">
    <property type="entry name" value="ALDKETRDTASE"/>
</dbReference>
<dbReference type="RefSeq" id="WP_185143176.1">
    <property type="nucleotide sequence ID" value="NZ_JACJVP010000023.1"/>
</dbReference>
<accession>A0A7X0RSQ0</accession>
<dbReference type="InterPro" id="IPR023210">
    <property type="entry name" value="NADP_OxRdtase_dom"/>
</dbReference>
<feature type="domain" description="NADP-dependent oxidoreductase" evidence="1">
    <location>
        <begin position="17"/>
        <end position="274"/>
    </location>
</feature>
<protein>
    <submittedName>
        <fullName evidence="2">Aldo/keto reductase</fullName>
    </submittedName>
</protein>